<dbReference type="KEGG" id="cput:CONPUDRAFT_160720"/>
<sequence length="433" mass="47381">MSASTSLPPQQLPPLPSYFEDAGLGRLAHALVSRDRVSEDEEEQLNWTVHWLLMMDNFRSMSATILHHVAPSALFSDLVLGPVTHPFSDAFTVPPSLRIPPGYEDTTTIGSDVWWQGVGQGRWWSDGSSDEEDDTRMASPAPHPSTLLSHGTVCTPGPSNAPPNKFKAAQQQFGGVVIQTTSRAIGATVTGGSKLVQRPDGSSDATSDVDSDEWEVNSCTTEYAEDLNLTPRNEINDRTHWVQADLNRPKRPIEHRDACVYCLRKTTRCIGPSGESCLVCHYVCKGVCPWASGGGSRPKKKRARRGNEDVLERPEMTAPQDYWGDIPEGVYREAKERIESLKRKWNSMAADRGDRVARPKASRTKKVTTKSRVAAMNKDLAGPIRAALASINEQLDLLEKAIDDAPTLDELCSVAAQVDGLKVPGVEVETGAE</sequence>
<feature type="region of interest" description="Disordered" evidence="1">
    <location>
        <begin position="192"/>
        <end position="212"/>
    </location>
</feature>
<evidence type="ECO:0000256" key="1">
    <source>
        <dbReference type="SAM" id="MobiDB-lite"/>
    </source>
</evidence>
<dbReference type="GeneID" id="19204387"/>
<feature type="region of interest" description="Disordered" evidence="1">
    <location>
        <begin position="124"/>
        <end position="165"/>
    </location>
</feature>
<evidence type="ECO:0000313" key="2">
    <source>
        <dbReference type="EMBL" id="EIW73779.1"/>
    </source>
</evidence>
<dbReference type="Proteomes" id="UP000053558">
    <property type="component" value="Unassembled WGS sequence"/>
</dbReference>
<reference evidence="3" key="1">
    <citation type="journal article" date="2012" name="Science">
        <title>The Paleozoic origin of enzymatic lignin decomposition reconstructed from 31 fungal genomes.</title>
        <authorList>
            <person name="Floudas D."/>
            <person name="Binder M."/>
            <person name="Riley R."/>
            <person name="Barry K."/>
            <person name="Blanchette R.A."/>
            <person name="Henrissat B."/>
            <person name="Martinez A.T."/>
            <person name="Otillar R."/>
            <person name="Spatafora J.W."/>
            <person name="Yadav J.S."/>
            <person name="Aerts A."/>
            <person name="Benoit I."/>
            <person name="Boyd A."/>
            <person name="Carlson A."/>
            <person name="Copeland A."/>
            <person name="Coutinho P.M."/>
            <person name="de Vries R.P."/>
            <person name="Ferreira P."/>
            <person name="Findley K."/>
            <person name="Foster B."/>
            <person name="Gaskell J."/>
            <person name="Glotzer D."/>
            <person name="Gorecki P."/>
            <person name="Heitman J."/>
            <person name="Hesse C."/>
            <person name="Hori C."/>
            <person name="Igarashi K."/>
            <person name="Jurgens J.A."/>
            <person name="Kallen N."/>
            <person name="Kersten P."/>
            <person name="Kohler A."/>
            <person name="Kuees U."/>
            <person name="Kumar T.K.A."/>
            <person name="Kuo A."/>
            <person name="LaButti K."/>
            <person name="Larrondo L.F."/>
            <person name="Lindquist E."/>
            <person name="Ling A."/>
            <person name="Lombard V."/>
            <person name="Lucas S."/>
            <person name="Lundell T."/>
            <person name="Martin R."/>
            <person name="McLaughlin D.J."/>
            <person name="Morgenstern I."/>
            <person name="Morin E."/>
            <person name="Murat C."/>
            <person name="Nagy L.G."/>
            <person name="Nolan M."/>
            <person name="Ohm R.A."/>
            <person name="Patyshakuliyeva A."/>
            <person name="Rokas A."/>
            <person name="Ruiz-Duenas F.J."/>
            <person name="Sabat G."/>
            <person name="Salamov A."/>
            <person name="Samejima M."/>
            <person name="Schmutz J."/>
            <person name="Slot J.C."/>
            <person name="St John F."/>
            <person name="Stenlid J."/>
            <person name="Sun H."/>
            <person name="Sun S."/>
            <person name="Syed K."/>
            <person name="Tsang A."/>
            <person name="Wiebenga A."/>
            <person name="Young D."/>
            <person name="Pisabarro A."/>
            <person name="Eastwood D.C."/>
            <person name="Martin F."/>
            <person name="Cullen D."/>
            <person name="Grigoriev I.V."/>
            <person name="Hibbett D.S."/>
        </authorList>
    </citation>
    <scope>NUCLEOTIDE SEQUENCE [LARGE SCALE GENOMIC DNA]</scope>
    <source>
        <strain evidence="3">RWD-64-598 SS2</strain>
    </source>
</reference>
<protein>
    <submittedName>
        <fullName evidence="2">Uncharacterized protein</fullName>
    </submittedName>
</protein>
<dbReference type="AlphaFoldDB" id="R7SFC8"/>
<accession>R7SFC8</accession>
<dbReference type="EMBL" id="JH711692">
    <property type="protein sequence ID" value="EIW73779.1"/>
    <property type="molecule type" value="Genomic_DNA"/>
</dbReference>
<gene>
    <name evidence="2" type="ORF">CONPUDRAFT_160720</name>
</gene>
<evidence type="ECO:0000313" key="3">
    <source>
        <dbReference type="Proteomes" id="UP000053558"/>
    </source>
</evidence>
<name>R7SFC8_CONPW</name>
<dbReference type="RefSeq" id="XP_007776044.1">
    <property type="nucleotide sequence ID" value="XM_007777854.1"/>
</dbReference>
<proteinExistence type="predicted"/>
<organism evidence="2 3">
    <name type="scientific">Coniophora puteana (strain RWD-64-598)</name>
    <name type="common">Brown rot fungus</name>
    <dbReference type="NCBI Taxonomy" id="741705"/>
    <lineage>
        <taxon>Eukaryota</taxon>
        <taxon>Fungi</taxon>
        <taxon>Dikarya</taxon>
        <taxon>Basidiomycota</taxon>
        <taxon>Agaricomycotina</taxon>
        <taxon>Agaricomycetes</taxon>
        <taxon>Agaricomycetidae</taxon>
        <taxon>Boletales</taxon>
        <taxon>Coniophorineae</taxon>
        <taxon>Coniophoraceae</taxon>
        <taxon>Coniophora</taxon>
    </lineage>
</organism>
<keyword evidence="3" id="KW-1185">Reference proteome</keyword>
<feature type="region of interest" description="Disordered" evidence="1">
    <location>
        <begin position="350"/>
        <end position="371"/>
    </location>
</feature>
<feature type="compositionally biased region" description="Basic residues" evidence="1">
    <location>
        <begin position="358"/>
        <end position="369"/>
    </location>
</feature>